<keyword evidence="6" id="KW-1185">Reference proteome</keyword>
<evidence type="ECO:0000256" key="3">
    <source>
        <dbReference type="PROSITE-ProRule" id="PRU01248"/>
    </source>
</evidence>
<evidence type="ECO:0000259" key="4">
    <source>
        <dbReference type="PROSITE" id="PS51900"/>
    </source>
</evidence>
<keyword evidence="1" id="KW-0229">DNA integration</keyword>
<keyword evidence="5" id="KW-0614">Plasmid</keyword>
<evidence type="ECO:0000256" key="1">
    <source>
        <dbReference type="ARBA" id="ARBA00022908"/>
    </source>
</evidence>
<dbReference type="InterPro" id="IPR004107">
    <property type="entry name" value="Integrase_SAM-like_N"/>
</dbReference>
<accession>A0A2Z5GAB3</accession>
<evidence type="ECO:0000313" key="5">
    <source>
        <dbReference type="EMBL" id="AXC15959.1"/>
    </source>
</evidence>
<evidence type="ECO:0000256" key="2">
    <source>
        <dbReference type="ARBA" id="ARBA00023125"/>
    </source>
</evidence>
<dbReference type="SUPFAM" id="SSF47823">
    <property type="entry name" value="lambda integrase-like, N-terminal domain"/>
    <property type="match status" value="1"/>
</dbReference>
<dbReference type="Proteomes" id="UP000253606">
    <property type="component" value="Plasmid pACPOL1"/>
</dbReference>
<evidence type="ECO:0000313" key="6">
    <source>
        <dbReference type="Proteomes" id="UP000253606"/>
    </source>
</evidence>
<reference evidence="5 6" key="1">
    <citation type="journal article" date="2018" name="Front. Microbiol.">
        <title>Hydrolytic Capabilities as a Key to Environmental Success: Chitinolytic and Cellulolytic Acidobacteria From Acidic Sub-arctic Soils and Boreal Peatlands.</title>
        <authorList>
            <person name="Belova S.E."/>
            <person name="Ravin N.V."/>
            <person name="Pankratov T.A."/>
            <person name="Rakitin A.L."/>
            <person name="Ivanova A.A."/>
            <person name="Beletsky A.V."/>
            <person name="Mardanov A.V."/>
            <person name="Sinninghe Damste J.S."/>
            <person name="Dedysh S.N."/>
        </authorList>
    </citation>
    <scope>NUCLEOTIDE SEQUENCE [LARGE SCALE GENOMIC DNA]</scope>
    <source>
        <strain evidence="5 6">SBC82</strain>
        <plasmid evidence="6">pacpol1</plasmid>
    </source>
</reference>
<dbReference type="InterPro" id="IPR010998">
    <property type="entry name" value="Integrase_recombinase_N"/>
</dbReference>
<sequence length="123" mass="13643">MTPEREIELQPPGNRPSEAFLIDLVVNGVTSEHSRRSYTTGLRAFFTWIRIFGAGPAFTKALVQQYRSSLLDQGLSASTVNLRLSPIRKLARGHRQLNGRGAALSGQRLVVSLCIREVQPQGR</sequence>
<dbReference type="Pfam" id="PF02899">
    <property type="entry name" value="Phage_int_SAM_1"/>
    <property type="match status" value="1"/>
</dbReference>
<dbReference type="Gene3D" id="1.10.150.130">
    <property type="match status" value="1"/>
</dbReference>
<dbReference type="InterPro" id="IPR044068">
    <property type="entry name" value="CB"/>
</dbReference>
<proteinExistence type="predicted"/>
<name>A0A2Z5GAB3_9BACT</name>
<feature type="domain" description="Core-binding (CB)" evidence="4">
    <location>
        <begin position="11"/>
        <end position="95"/>
    </location>
</feature>
<dbReference type="EMBL" id="CP030841">
    <property type="protein sequence ID" value="AXC15959.1"/>
    <property type="molecule type" value="Genomic_DNA"/>
</dbReference>
<dbReference type="KEGG" id="abas:ACPOL_6749"/>
<dbReference type="AlphaFoldDB" id="A0A2Z5GAB3"/>
<geneLocation type="plasmid" evidence="6">
    <name>pacpol1</name>
</geneLocation>
<keyword evidence="2 3" id="KW-0238">DNA-binding</keyword>
<dbReference type="GO" id="GO:0003677">
    <property type="term" value="F:DNA binding"/>
    <property type="evidence" value="ECO:0007669"/>
    <property type="project" value="UniProtKB-UniRule"/>
</dbReference>
<dbReference type="GO" id="GO:0015074">
    <property type="term" value="P:DNA integration"/>
    <property type="evidence" value="ECO:0007669"/>
    <property type="project" value="UniProtKB-KW"/>
</dbReference>
<protein>
    <submittedName>
        <fullName evidence="5">Phage integrase family protein</fullName>
    </submittedName>
</protein>
<organism evidence="5 6">
    <name type="scientific">Acidisarcina polymorpha</name>
    <dbReference type="NCBI Taxonomy" id="2211140"/>
    <lineage>
        <taxon>Bacteria</taxon>
        <taxon>Pseudomonadati</taxon>
        <taxon>Acidobacteriota</taxon>
        <taxon>Terriglobia</taxon>
        <taxon>Terriglobales</taxon>
        <taxon>Acidobacteriaceae</taxon>
        <taxon>Acidisarcina</taxon>
    </lineage>
</organism>
<gene>
    <name evidence="5" type="ORF">ACPOL_6749</name>
</gene>
<dbReference type="PROSITE" id="PS51900">
    <property type="entry name" value="CB"/>
    <property type="match status" value="1"/>
</dbReference>